<dbReference type="AlphaFoldDB" id="A0A6J5EYT8"/>
<protein>
    <submittedName>
        <fullName evidence="1">Uncharacterized protein</fullName>
    </submittedName>
</protein>
<evidence type="ECO:0000313" key="2">
    <source>
        <dbReference type="Proteomes" id="UP000494135"/>
    </source>
</evidence>
<accession>A0A6J5EYT8</accession>
<dbReference type="EMBL" id="CADIKG010000035">
    <property type="protein sequence ID" value="CAB3771770.1"/>
    <property type="molecule type" value="Genomic_DNA"/>
</dbReference>
<sequence>MLKVFPKRSFSCKKTKFRAPLCNVANKSYGLSTIGGYLTPGDLRSAWLSMTTDF</sequence>
<dbReference type="Proteomes" id="UP000494135">
    <property type="component" value="Unassembled WGS sequence"/>
</dbReference>
<organism evidence="1 2">
    <name type="scientific">Burkholderia puraquae</name>
    <dbReference type="NCBI Taxonomy" id="1904757"/>
    <lineage>
        <taxon>Bacteria</taxon>
        <taxon>Pseudomonadati</taxon>
        <taxon>Pseudomonadota</taxon>
        <taxon>Betaproteobacteria</taxon>
        <taxon>Burkholderiales</taxon>
        <taxon>Burkholderiaceae</taxon>
        <taxon>Burkholderia</taxon>
        <taxon>Burkholderia cepacia complex</taxon>
    </lineage>
</organism>
<proteinExistence type="predicted"/>
<name>A0A6J5EYT8_9BURK</name>
<gene>
    <name evidence="1" type="ORF">LMG29660_06982</name>
</gene>
<reference evidence="1 2" key="1">
    <citation type="submission" date="2020-04" db="EMBL/GenBank/DDBJ databases">
        <authorList>
            <person name="De Canck E."/>
        </authorList>
    </citation>
    <scope>NUCLEOTIDE SEQUENCE [LARGE SCALE GENOMIC DNA]</scope>
    <source>
        <strain evidence="1 2">LMG 29660</strain>
    </source>
</reference>
<evidence type="ECO:0000313" key="1">
    <source>
        <dbReference type="EMBL" id="CAB3771770.1"/>
    </source>
</evidence>